<sequence>MGTAAGVPRRANFGGMVCSVVRPLDVIGEPWSPQAPRQRHSHMASVSPLAENRFAARPAVYSGLGVQENVGEPMETITGSAAGVPFTALPPAGVAAGPAPLIVTWHMLDAPRTDAAFAAALPMARVPAWRVHLGMPMCGARMADGRVDAVVDLIRADPLMAYLAPFLRQAADEFPAALAALRDRLPVDDGPVSVLGGSLGGAVALEVLTTGRVPLKAVALVNPAVRMRSAVEVIEAGFGQPYPWTAESRATADDLDFVARVAAGVPARPPLLLVSGELDYPAFRTDATALVDALRERYPHPDDVEVTTVPDLPHPLAEEPGLEPAPQSPAAKAVDDILTRWFLRRLTAA</sequence>
<proteinExistence type="predicted"/>
<dbReference type="InterPro" id="IPR029058">
    <property type="entry name" value="AB_hydrolase_fold"/>
</dbReference>
<dbReference type="AlphaFoldDB" id="A0A1G6KS29"/>
<feature type="domain" description="Peptidase S9 prolyl oligopeptidase catalytic" evidence="2">
    <location>
        <begin position="171"/>
        <end position="314"/>
    </location>
</feature>
<dbReference type="EMBL" id="FMZZ01000001">
    <property type="protein sequence ID" value="SDC33638.1"/>
    <property type="molecule type" value="Genomic_DNA"/>
</dbReference>
<dbReference type="InterPro" id="IPR001375">
    <property type="entry name" value="Peptidase_S9_cat"/>
</dbReference>
<protein>
    <submittedName>
        <fullName evidence="3">Prolyl oligopeptidase family protein</fullName>
    </submittedName>
</protein>
<dbReference type="SUPFAM" id="SSF53474">
    <property type="entry name" value="alpha/beta-Hydrolases"/>
    <property type="match status" value="1"/>
</dbReference>
<feature type="region of interest" description="Disordered" evidence="1">
    <location>
        <begin position="307"/>
        <end position="330"/>
    </location>
</feature>
<dbReference type="Proteomes" id="UP000199501">
    <property type="component" value="Unassembled WGS sequence"/>
</dbReference>
<evidence type="ECO:0000313" key="4">
    <source>
        <dbReference type="Proteomes" id="UP000199501"/>
    </source>
</evidence>
<gene>
    <name evidence="3" type="ORF">SAMN05216174_1011060</name>
</gene>
<name>A0A1G6KS29_9PSEU</name>
<organism evidence="3 4">
    <name type="scientific">Actinokineospora iranica</name>
    <dbReference type="NCBI Taxonomy" id="1271860"/>
    <lineage>
        <taxon>Bacteria</taxon>
        <taxon>Bacillati</taxon>
        <taxon>Actinomycetota</taxon>
        <taxon>Actinomycetes</taxon>
        <taxon>Pseudonocardiales</taxon>
        <taxon>Pseudonocardiaceae</taxon>
        <taxon>Actinokineospora</taxon>
    </lineage>
</organism>
<feature type="compositionally biased region" description="Low complexity" evidence="1">
    <location>
        <begin position="314"/>
        <end position="325"/>
    </location>
</feature>
<reference evidence="4" key="1">
    <citation type="submission" date="2016-10" db="EMBL/GenBank/DDBJ databases">
        <authorList>
            <person name="Varghese N."/>
            <person name="Submissions S."/>
        </authorList>
    </citation>
    <scope>NUCLEOTIDE SEQUENCE [LARGE SCALE GENOMIC DNA]</scope>
    <source>
        <strain evidence="4">IBRC-M 10403</strain>
    </source>
</reference>
<accession>A0A1G6KS29</accession>
<keyword evidence="4" id="KW-1185">Reference proteome</keyword>
<evidence type="ECO:0000259" key="2">
    <source>
        <dbReference type="Pfam" id="PF00326"/>
    </source>
</evidence>
<dbReference type="STRING" id="1271860.SAMN05216174_1011060"/>
<dbReference type="GO" id="GO:0008236">
    <property type="term" value="F:serine-type peptidase activity"/>
    <property type="evidence" value="ECO:0007669"/>
    <property type="project" value="InterPro"/>
</dbReference>
<dbReference type="Gene3D" id="3.40.50.1820">
    <property type="entry name" value="alpha/beta hydrolase"/>
    <property type="match status" value="1"/>
</dbReference>
<dbReference type="GO" id="GO:0006508">
    <property type="term" value="P:proteolysis"/>
    <property type="evidence" value="ECO:0007669"/>
    <property type="project" value="InterPro"/>
</dbReference>
<dbReference type="Pfam" id="PF00326">
    <property type="entry name" value="Peptidase_S9"/>
    <property type="match status" value="1"/>
</dbReference>
<evidence type="ECO:0000313" key="3">
    <source>
        <dbReference type="EMBL" id="SDC33638.1"/>
    </source>
</evidence>
<evidence type="ECO:0000256" key="1">
    <source>
        <dbReference type="SAM" id="MobiDB-lite"/>
    </source>
</evidence>